<name>A0AAJ5F5I6_9DEIO</name>
<protein>
    <recommendedName>
        <fullName evidence="6">DUF4352 domain-containing protein</fullName>
    </recommendedName>
</protein>
<dbReference type="RefSeq" id="WP_129119152.1">
    <property type="nucleotide sequence ID" value="NZ_BSUI01000016.1"/>
</dbReference>
<sequence>MNKNLSAVSVLSTLILSNISFVEAQSTAKNLQVGLGLSGYWDHIIKTTLNFTGCSSNSKGTIVCSFIINSNESVDKRILINRERLFNVVTSDGTRYAPDKISISSFNNGKETDGDIDTTVSPGINYSLQIKFENMPPSLNMLKYLDIGHKDDKWVRLEDVAIRGTPTPVSSLPTPQAIANPKQYLTANATSGYATLSGVALNGGMYDVTLQGCRVTNPGMAACTLSLAPMRATAQSATLENLNVAVNGAVVAATATATPAVTTLTITAPVNVNRIDELRLGNARFVNVAVR</sequence>
<dbReference type="Proteomes" id="UP000308000">
    <property type="component" value="Unassembled WGS sequence"/>
</dbReference>
<evidence type="ECO:0000313" key="5">
    <source>
        <dbReference type="Proteomes" id="UP000536909"/>
    </source>
</evidence>
<gene>
    <name evidence="3" type="ORF">FCS05_09065</name>
    <name evidence="2" type="ORF">HNQ10_000891</name>
</gene>
<keyword evidence="1" id="KW-0732">Signal</keyword>
<feature type="signal peptide" evidence="1">
    <location>
        <begin position="1"/>
        <end position="24"/>
    </location>
</feature>
<evidence type="ECO:0000256" key="1">
    <source>
        <dbReference type="SAM" id="SignalP"/>
    </source>
</evidence>
<reference evidence="2 5" key="2">
    <citation type="submission" date="2020-08" db="EMBL/GenBank/DDBJ databases">
        <title>Genomic Encyclopedia of Type Strains, Phase IV (KMG-IV): sequencing the most valuable type-strain genomes for metagenomic binning, comparative biology and taxonomic classification.</title>
        <authorList>
            <person name="Goeker M."/>
        </authorList>
    </citation>
    <scope>NUCLEOTIDE SEQUENCE [LARGE SCALE GENOMIC DNA]</scope>
    <source>
        <strain evidence="2 5">DSM 105434</strain>
    </source>
</reference>
<dbReference type="EMBL" id="JACHFV010000003">
    <property type="protein sequence ID" value="MBB5294077.1"/>
    <property type="molecule type" value="Genomic_DNA"/>
</dbReference>
<evidence type="ECO:0000313" key="4">
    <source>
        <dbReference type="Proteomes" id="UP000308000"/>
    </source>
</evidence>
<dbReference type="EMBL" id="VBRC01000005">
    <property type="protein sequence ID" value="TLK28057.1"/>
    <property type="molecule type" value="Genomic_DNA"/>
</dbReference>
<reference evidence="3 4" key="1">
    <citation type="submission" date="2019-04" db="EMBL/GenBank/DDBJ databases">
        <title>Deinococcus metalilatus MA1002 mutant No.5.</title>
        <authorList>
            <person name="Park W."/>
            <person name="Park C."/>
        </authorList>
    </citation>
    <scope>NUCLEOTIDE SEQUENCE [LARGE SCALE GENOMIC DNA]</scope>
    <source>
        <strain evidence="3 4">MA1002-m5</strain>
    </source>
</reference>
<dbReference type="AlphaFoldDB" id="A0AAJ5F5I6"/>
<organism evidence="3 4">
    <name type="scientific">Deinococcus metallilatus</name>
    <dbReference type="NCBI Taxonomy" id="1211322"/>
    <lineage>
        <taxon>Bacteria</taxon>
        <taxon>Thermotogati</taxon>
        <taxon>Deinococcota</taxon>
        <taxon>Deinococci</taxon>
        <taxon>Deinococcales</taxon>
        <taxon>Deinococcaceae</taxon>
        <taxon>Deinococcus</taxon>
    </lineage>
</organism>
<dbReference type="Proteomes" id="UP000536909">
    <property type="component" value="Unassembled WGS sequence"/>
</dbReference>
<feature type="chain" id="PRO_5042615545" description="DUF4352 domain-containing protein" evidence="1">
    <location>
        <begin position="25"/>
        <end position="291"/>
    </location>
</feature>
<proteinExistence type="predicted"/>
<evidence type="ECO:0000313" key="3">
    <source>
        <dbReference type="EMBL" id="TLK28057.1"/>
    </source>
</evidence>
<keyword evidence="5" id="KW-1185">Reference proteome</keyword>
<evidence type="ECO:0008006" key="6">
    <source>
        <dbReference type="Google" id="ProtNLM"/>
    </source>
</evidence>
<evidence type="ECO:0000313" key="2">
    <source>
        <dbReference type="EMBL" id="MBB5294077.1"/>
    </source>
</evidence>
<comment type="caution">
    <text evidence="3">The sequence shown here is derived from an EMBL/GenBank/DDBJ whole genome shotgun (WGS) entry which is preliminary data.</text>
</comment>
<accession>A0AAJ5F5I6</accession>